<proteinExistence type="predicted"/>
<keyword evidence="3" id="KW-1185">Reference proteome</keyword>
<protein>
    <submittedName>
        <fullName evidence="2">Uncharacterized protein</fullName>
    </submittedName>
</protein>
<accession>A0A9Q8LB47</accession>
<evidence type="ECO:0000313" key="3">
    <source>
        <dbReference type="Proteomes" id="UP000756132"/>
    </source>
</evidence>
<dbReference type="GeneID" id="71982482"/>
<gene>
    <name evidence="2" type="ORF">CLAFUR5_02604</name>
</gene>
<dbReference type="AlphaFoldDB" id="A0A9Q8LB47"/>
<reference evidence="2" key="2">
    <citation type="journal article" date="2022" name="Microb. Genom.">
        <title>A chromosome-scale genome assembly of the tomato pathogen Cladosporium fulvum reveals a compartmentalized genome architecture and the presence of a dispensable chromosome.</title>
        <authorList>
            <person name="Zaccaron A.Z."/>
            <person name="Chen L.H."/>
            <person name="Samaras A."/>
            <person name="Stergiopoulos I."/>
        </authorList>
    </citation>
    <scope>NUCLEOTIDE SEQUENCE</scope>
    <source>
        <strain evidence="2">Race5_Kim</strain>
    </source>
</reference>
<sequence>MPTIHELHTLLSQAERTIQARANDLADAQEHQEQVARDCSRDKYDKKWSQAKNATQRAQRRYERALRETEKLERSIRNTPPSRDHTSKARSTPLPDTGPAQGTLFHLEIEHWREQCVDCCTNYPALRAFPVPPIRRPCMKQACRKETRALAVCKCQIQHAFHRVPDLNLKKERIAWHPDKFAACLQRKDEFQGMAKEIFVVVDEMYRRTQV</sequence>
<dbReference type="Proteomes" id="UP000756132">
    <property type="component" value="Chromosome 2"/>
</dbReference>
<feature type="region of interest" description="Disordered" evidence="1">
    <location>
        <begin position="25"/>
        <end position="100"/>
    </location>
</feature>
<dbReference type="KEGG" id="ffu:CLAFUR5_02604"/>
<dbReference type="EMBL" id="CP090164">
    <property type="protein sequence ID" value="UJO13508.1"/>
    <property type="molecule type" value="Genomic_DNA"/>
</dbReference>
<organism evidence="2 3">
    <name type="scientific">Passalora fulva</name>
    <name type="common">Tomato leaf mold</name>
    <name type="synonym">Cladosporium fulvum</name>
    <dbReference type="NCBI Taxonomy" id="5499"/>
    <lineage>
        <taxon>Eukaryota</taxon>
        <taxon>Fungi</taxon>
        <taxon>Dikarya</taxon>
        <taxon>Ascomycota</taxon>
        <taxon>Pezizomycotina</taxon>
        <taxon>Dothideomycetes</taxon>
        <taxon>Dothideomycetidae</taxon>
        <taxon>Mycosphaerellales</taxon>
        <taxon>Mycosphaerellaceae</taxon>
        <taxon>Fulvia</taxon>
    </lineage>
</organism>
<feature type="compositionally biased region" description="Basic and acidic residues" evidence="1">
    <location>
        <begin position="28"/>
        <end position="48"/>
    </location>
</feature>
<evidence type="ECO:0000256" key="1">
    <source>
        <dbReference type="SAM" id="MobiDB-lite"/>
    </source>
</evidence>
<reference evidence="2" key="1">
    <citation type="submission" date="2021-12" db="EMBL/GenBank/DDBJ databases">
        <authorList>
            <person name="Zaccaron A."/>
            <person name="Stergiopoulos I."/>
        </authorList>
    </citation>
    <scope>NUCLEOTIDE SEQUENCE</scope>
    <source>
        <strain evidence="2">Race5_Kim</strain>
    </source>
</reference>
<feature type="compositionally biased region" description="Basic and acidic residues" evidence="1">
    <location>
        <begin position="60"/>
        <end position="87"/>
    </location>
</feature>
<dbReference type="OrthoDB" id="3650819at2759"/>
<dbReference type="RefSeq" id="XP_047757874.1">
    <property type="nucleotide sequence ID" value="XM_047901752.1"/>
</dbReference>
<evidence type="ECO:0000313" key="2">
    <source>
        <dbReference type="EMBL" id="UJO13508.1"/>
    </source>
</evidence>
<name>A0A9Q8LB47_PASFU</name>